<dbReference type="Proteomes" id="UP001497453">
    <property type="component" value="Chromosome 4"/>
</dbReference>
<dbReference type="EMBL" id="OZ037947">
    <property type="protein sequence ID" value="CAL1707800.1"/>
    <property type="molecule type" value="Genomic_DNA"/>
</dbReference>
<keyword evidence="2" id="KW-1185">Reference proteome</keyword>
<reference evidence="2" key="1">
    <citation type="submission" date="2024-04" db="EMBL/GenBank/DDBJ databases">
        <authorList>
            <person name="Shaw F."/>
            <person name="Minotto A."/>
        </authorList>
    </citation>
    <scope>NUCLEOTIDE SEQUENCE [LARGE SCALE GENOMIC DNA]</scope>
</reference>
<sequence length="121" mass="13429">MIDWNSPIALKLREVTSRVHKSKSCNCRDIPLGGCSVLRLRMVLLDKKEKAPFPIIVYFLTRYLALASTIGSPISLNVKSGLNCQALYRSIQVVSGGSIGMATISFALRTFQRSLRVERSV</sequence>
<evidence type="ECO:0000313" key="1">
    <source>
        <dbReference type="EMBL" id="CAL1707800.1"/>
    </source>
</evidence>
<gene>
    <name evidence="1" type="ORF">GFSPODELE1_LOCUS6546</name>
</gene>
<organism evidence="1 2">
    <name type="scientific">Somion occarium</name>
    <dbReference type="NCBI Taxonomy" id="3059160"/>
    <lineage>
        <taxon>Eukaryota</taxon>
        <taxon>Fungi</taxon>
        <taxon>Dikarya</taxon>
        <taxon>Basidiomycota</taxon>
        <taxon>Agaricomycotina</taxon>
        <taxon>Agaricomycetes</taxon>
        <taxon>Polyporales</taxon>
        <taxon>Cerrenaceae</taxon>
        <taxon>Somion</taxon>
    </lineage>
</organism>
<protein>
    <submittedName>
        <fullName evidence="1">Uncharacterized protein</fullName>
    </submittedName>
</protein>
<proteinExistence type="predicted"/>
<accession>A0ABP1DIY5</accession>
<name>A0ABP1DIY5_9APHY</name>
<evidence type="ECO:0000313" key="2">
    <source>
        <dbReference type="Proteomes" id="UP001497453"/>
    </source>
</evidence>